<dbReference type="PROSITE" id="PS50222">
    <property type="entry name" value="EF_HAND_2"/>
    <property type="match status" value="1"/>
</dbReference>
<dbReference type="InterPro" id="IPR001680">
    <property type="entry name" value="WD40_rpt"/>
</dbReference>
<dbReference type="Gene3D" id="3.20.20.80">
    <property type="entry name" value="Glycosidases"/>
    <property type="match status" value="1"/>
</dbReference>
<dbReference type="Gene3D" id="2.130.10.10">
    <property type="entry name" value="YVTN repeat-like/Quinoprotein amine dehydrogenase"/>
    <property type="match status" value="2"/>
</dbReference>
<evidence type="ECO:0000313" key="4">
    <source>
        <dbReference type="Proteomes" id="UP001642464"/>
    </source>
</evidence>
<keyword evidence="1" id="KW-0853">WD repeat</keyword>
<dbReference type="InterPro" id="IPR011992">
    <property type="entry name" value="EF-hand-dom_pair"/>
</dbReference>
<dbReference type="SUPFAM" id="SSF50978">
    <property type="entry name" value="WD40 repeat-like"/>
    <property type="match status" value="1"/>
</dbReference>
<evidence type="ECO:0000313" key="3">
    <source>
        <dbReference type="EMBL" id="CAK8999481.1"/>
    </source>
</evidence>
<sequence>MAEGGSKASSLDLEELKHVFQRIGDSRGVSMDHLEPAARELAIRCSKNSLKKVFKLVDKKNVGSINFDQFNQLMTMVSDPEKVKTVLSPAAAPYLDYRSSVDQDPAFSKHFPIPRPLQPTMRYTRQLNASVEAIRWVADDTYLAATGEHLILYEVNGSEDPTKRCHVGPSVYCMDAFVGGPGVLLGYGKKGDNLCLWDMAEEAPKLNFQGPSPVYSCCLTRELALSGNKEGLVAMHDLQTGKCIQTWQVHESLVTSISLASDGNKVCTTSRDGQVVIFDINAGSMPSCVISKIPDAAAGYTVSDALWCGEDEILSAGDDYCVKMWDTKRSGSAPLASYMGHTSCVRSLALSPDGALFASGAADSSVRLWALKPYGLRGRLSRRKSSDSGGVEELLESLRERREQAIELVHAGEGDLAEVRELMEEIEHLESVSKAVQIEESPEDLVDSKGYIRSLLGLTGHSLTVSCLAWHRGPDEKHRLLSGAHDESIGFFEFDDAEVMVKNGAVPATYQEIVTQEPSIISSGQERTKEGFFFVNAASAAKKVQLAEERGIAGLMIWELGQDVLEDHGNILREVWNAAKNKGFLHRLLGFSFKEDHLFSCFSVRLLLLKGHAVGHEAIAEAFEAVL</sequence>
<gene>
    <name evidence="3" type="ORF">SCF082_LOCUS6065</name>
</gene>
<dbReference type="PANTHER" id="PTHR19879">
    <property type="entry name" value="TRANSCRIPTION INITIATION FACTOR TFIID"/>
    <property type="match status" value="1"/>
</dbReference>
<dbReference type="Proteomes" id="UP001642464">
    <property type="component" value="Unassembled WGS sequence"/>
</dbReference>
<dbReference type="PANTHER" id="PTHR19879:SF9">
    <property type="entry name" value="TRANSCRIPTION INITIATION FACTOR TFIID SUBUNIT 5"/>
    <property type="match status" value="1"/>
</dbReference>
<dbReference type="SUPFAM" id="SSF51445">
    <property type="entry name" value="(Trans)glycosidases"/>
    <property type="match status" value="1"/>
</dbReference>
<name>A0ABP0IAA3_9DINO</name>
<dbReference type="InterPro" id="IPR015943">
    <property type="entry name" value="WD40/YVTN_repeat-like_dom_sf"/>
</dbReference>
<protein>
    <submittedName>
        <fullName evidence="3">Uncharacterized WD repeat-containing protein alr3466</fullName>
    </submittedName>
</protein>
<feature type="domain" description="EF-hand" evidence="2">
    <location>
        <begin position="45"/>
        <end position="80"/>
    </location>
</feature>
<feature type="repeat" description="WD" evidence="1">
    <location>
        <begin position="247"/>
        <end position="288"/>
    </location>
</feature>
<dbReference type="InterPro" id="IPR036322">
    <property type="entry name" value="WD40_repeat_dom_sf"/>
</dbReference>
<evidence type="ECO:0000259" key="2">
    <source>
        <dbReference type="PROSITE" id="PS50222"/>
    </source>
</evidence>
<keyword evidence="4" id="KW-1185">Reference proteome</keyword>
<dbReference type="Gene3D" id="1.10.238.10">
    <property type="entry name" value="EF-hand"/>
    <property type="match status" value="1"/>
</dbReference>
<proteinExistence type="predicted"/>
<accession>A0ABP0IAA3</accession>
<dbReference type="Pfam" id="PF00400">
    <property type="entry name" value="WD40"/>
    <property type="match status" value="2"/>
</dbReference>
<dbReference type="PROSITE" id="PS50294">
    <property type="entry name" value="WD_REPEATS_REGION"/>
    <property type="match status" value="1"/>
</dbReference>
<evidence type="ECO:0000256" key="1">
    <source>
        <dbReference type="PROSITE-ProRule" id="PRU00221"/>
    </source>
</evidence>
<organism evidence="3 4">
    <name type="scientific">Durusdinium trenchii</name>
    <dbReference type="NCBI Taxonomy" id="1381693"/>
    <lineage>
        <taxon>Eukaryota</taxon>
        <taxon>Sar</taxon>
        <taxon>Alveolata</taxon>
        <taxon>Dinophyceae</taxon>
        <taxon>Suessiales</taxon>
        <taxon>Symbiodiniaceae</taxon>
        <taxon>Durusdinium</taxon>
    </lineage>
</organism>
<dbReference type="SUPFAM" id="SSF47473">
    <property type="entry name" value="EF-hand"/>
    <property type="match status" value="1"/>
</dbReference>
<reference evidence="3 4" key="1">
    <citation type="submission" date="2024-02" db="EMBL/GenBank/DDBJ databases">
        <authorList>
            <person name="Chen Y."/>
            <person name="Shah S."/>
            <person name="Dougan E. K."/>
            <person name="Thang M."/>
            <person name="Chan C."/>
        </authorList>
    </citation>
    <scope>NUCLEOTIDE SEQUENCE [LARGE SCALE GENOMIC DNA]</scope>
</reference>
<dbReference type="InterPro" id="IPR002048">
    <property type="entry name" value="EF_hand_dom"/>
</dbReference>
<dbReference type="PROSITE" id="PS50082">
    <property type="entry name" value="WD_REPEATS_2"/>
    <property type="match status" value="2"/>
</dbReference>
<dbReference type="EMBL" id="CAXAMM010003335">
    <property type="protein sequence ID" value="CAK8999481.1"/>
    <property type="molecule type" value="Genomic_DNA"/>
</dbReference>
<dbReference type="InterPro" id="IPR017853">
    <property type="entry name" value="GH"/>
</dbReference>
<dbReference type="SMART" id="SM00320">
    <property type="entry name" value="WD40"/>
    <property type="match status" value="5"/>
</dbReference>
<feature type="repeat" description="WD" evidence="1">
    <location>
        <begin position="338"/>
        <end position="372"/>
    </location>
</feature>
<comment type="caution">
    <text evidence="3">The sequence shown here is derived from an EMBL/GenBank/DDBJ whole genome shotgun (WGS) entry which is preliminary data.</text>
</comment>